<organism evidence="1 2">
    <name type="scientific">Candidatus Methanocrinis natronophilus</name>
    <dbReference type="NCBI Taxonomy" id="3033396"/>
    <lineage>
        <taxon>Archaea</taxon>
        <taxon>Methanobacteriati</taxon>
        <taxon>Methanobacteriota</taxon>
        <taxon>Stenosarchaea group</taxon>
        <taxon>Methanomicrobia</taxon>
        <taxon>Methanotrichales</taxon>
        <taxon>Methanotrichaceae</taxon>
        <taxon>Methanocrinis</taxon>
    </lineage>
</organism>
<dbReference type="EMBL" id="JARFPK010000007">
    <property type="protein sequence ID" value="MDF0590100.1"/>
    <property type="molecule type" value="Genomic_DNA"/>
</dbReference>
<accession>A0ABT5X5X8</accession>
<protein>
    <submittedName>
        <fullName evidence="1">Uncharacterized protein</fullName>
    </submittedName>
</protein>
<name>A0ABT5X5X8_9EURY</name>
<sequence>MVVSCEASAVMEEIVGLVERFESLKERERSEVAAILKKYAEGETGLEEVHYTLLDEGLIPMPSRCTMYHKPEQKPEAEVALRSLIKEKIQGL</sequence>
<comment type="caution">
    <text evidence="1">The sequence shown here is derived from an EMBL/GenBank/DDBJ whole genome shotgun (WGS) entry which is preliminary data.</text>
</comment>
<evidence type="ECO:0000313" key="1">
    <source>
        <dbReference type="EMBL" id="MDF0590100.1"/>
    </source>
</evidence>
<keyword evidence="2" id="KW-1185">Reference proteome</keyword>
<gene>
    <name evidence="1" type="ORF">P0O15_02765</name>
</gene>
<reference evidence="1 2" key="1">
    <citation type="submission" date="2023-03" db="EMBL/GenBank/DDBJ databases">
        <title>WGS of Methanotrichaceae archaeon Mx.</title>
        <authorList>
            <person name="Sorokin D.Y."/>
            <person name="Merkel A.Y."/>
        </authorList>
    </citation>
    <scope>NUCLEOTIDE SEQUENCE [LARGE SCALE GENOMIC DNA]</scope>
    <source>
        <strain evidence="1 2">Mx</strain>
    </source>
</reference>
<evidence type="ECO:0000313" key="2">
    <source>
        <dbReference type="Proteomes" id="UP001220010"/>
    </source>
</evidence>
<proteinExistence type="predicted"/>
<dbReference type="RefSeq" id="WP_316965857.1">
    <property type="nucleotide sequence ID" value="NZ_JARFPK010000007.1"/>
</dbReference>
<dbReference type="Proteomes" id="UP001220010">
    <property type="component" value="Unassembled WGS sequence"/>
</dbReference>